<name>A0A0C3HDL4_OIDMZ</name>
<organism evidence="1 2">
    <name type="scientific">Oidiodendron maius (strain Zn)</name>
    <dbReference type="NCBI Taxonomy" id="913774"/>
    <lineage>
        <taxon>Eukaryota</taxon>
        <taxon>Fungi</taxon>
        <taxon>Dikarya</taxon>
        <taxon>Ascomycota</taxon>
        <taxon>Pezizomycotina</taxon>
        <taxon>Leotiomycetes</taxon>
        <taxon>Leotiomycetes incertae sedis</taxon>
        <taxon>Myxotrichaceae</taxon>
        <taxon>Oidiodendron</taxon>
    </lineage>
</organism>
<proteinExistence type="predicted"/>
<dbReference type="AlphaFoldDB" id="A0A0C3HDL4"/>
<dbReference type="Proteomes" id="UP000054321">
    <property type="component" value="Unassembled WGS sequence"/>
</dbReference>
<sequence length="122" mass="14164">MALPHRVLIKTHHMTSRTKIQTITKAAKRLSCSVLLKIGDPPGIMLAEGEGALEWMETVRRLRYKDYQLLKKEAIKEYRLDVPIGSVKELTSMKDLGAFLSRDDQIYRWWRVNMGYVKDGEE</sequence>
<gene>
    <name evidence="1" type="ORF">OIDMADRAFT_124958</name>
</gene>
<evidence type="ECO:0000313" key="2">
    <source>
        <dbReference type="Proteomes" id="UP000054321"/>
    </source>
</evidence>
<dbReference type="OrthoDB" id="432412at2759"/>
<accession>A0A0C3HDL4</accession>
<evidence type="ECO:0000313" key="1">
    <source>
        <dbReference type="EMBL" id="KIN00417.1"/>
    </source>
</evidence>
<dbReference type="EMBL" id="KN832877">
    <property type="protein sequence ID" value="KIN00417.1"/>
    <property type="molecule type" value="Genomic_DNA"/>
</dbReference>
<dbReference type="HOGENOM" id="CLU_115008_0_0_1"/>
<protein>
    <submittedName>
        <fullName evidence="1">Uncharacterized protein</fullName>
    </submittedName>
</protein>
<dbReference type="STRING" id="913774.A0A0C3HDL4"/>
<reference evidence="2" key="2">
    <citation type="submission" date="2015-01" db="EMBL/GenBank/DDBJ databases">
        <title>Evolutionary Origins and Diversification of the Mycorrhizal Mutualists.</title>
        <authorList>
            <consortium name="DOE Joint Genome Institute"/>
            <consortium name="Mycorrhizal Genomics Consortium"/>
            <person name="Kohler A."/>
            <person name="Kuo A."/>
            <person name="Nagy L.G."/>
            <person name="Floudas D."/>
            <person name="Copeland A."/>
            <person name="Barry K.W."/>
            <person name="Cichocki N."/>
            <person name="Veneault-Fourrey C."/>
            <person name="LaButti K."/>
            <person name="Lindquist E.A."/>
            <person name="Lipzen A."/>
            <person name="Lundell T."/>
            <person name="Morin E."/>
            <person name="Murat C."/>
            <person name="Riley R."/>
            <person name="Ohm R."/>
            <person name="Sun H."/>
            <person name="Tunlid A."/>
            <person name="Henrissat B."/>
            <person name="Grigoriev I.V."/>
            <person name="Hibbett D.S."/>
            <person name="Martin F."/>
        </authorList>
    </citation>
    <scope>NUCLEOTIDE SEQUENCE [LARGE SCALE GENOMIC DNA]</scope>
    <source>
        <strain evidence="2">Zn</strain>
    </source>
</reference>
<keyword evidence="2" id="KW-1185">Reference proteome</keyword>
<dbReference type="InParanoid" id="A0A0C3HDL4"/>
<reference evidence="1 2" key="1">
    <citation type="submission" date="2014-04" db="EMBL/GenBank/DDBJ databases">
        <authorList>
            <consortium name="DOE Joint Genome Institute"/>
            <person name="Kuo A."/>
            <person name="Martino E."/>
            <person name="Perotto S."/>
            <person name="Kohler A."/>
            <person name="Nagy L.G."/>
            <person name="Floudas D."/>
            <person name="Copeland A."/>
            <person name="Barry K.W."/>
            <person name="Cichocki N."/>
            <person name="Veneault-Fourrey C."/>
            <person name="LaButti K."/>
            <person name="Lindquist E.A."/>
            <person name="Lipzen A."/>
            <person name="Lundell T."/>
            <person name="Morin E."/>
            <person name="Murat C."/>
            <person name="Sun H."/>
            <person name="Tunlid A."/>
            <person name="Henrissat B."/>
            <person name="Grigoriev I.V."/>
            <person name="Hibbett D.S."/>
            <person name="Martin F."/>
            <person name="Nordberg H.P."/>
            <person name="Cantor M.N."/>
            <person name="Hua S.X."/>
        </authorList>
    </citation>
    <scope>NUCLEOTIDE SEQUENCE [LARGE SCALE GENOMIC DNA]</scope>
    <source>
        <strain evidence="1 2">Zn</strain>
    </source>
</reference>